<feature type="transmembrane region" description="Helical" evidence="2">
    <location>
        <begin position="177"/>
        <end position="201"/>
    </location>
</feature>
<dbReference type="SUPFAM" id="SSF141868">
    <property type="entry name" value="EAL domain-like"/>
    <property type="match status" value="1"/>
</dbReference>
<dbReference type="Gene3D" id="3.30.70.270">
    <property type="match status" value="1"/>
</dbReference>
<dbReference type="SMART" id="SM00052">
    <property type="entry name" value="EAL"/>
    <property type="match status" value="1"/>
</dbReference>
<dbReference type="SUPFAM" id="SSF55073">
    <property type="entry name" value="Nucleotide cyclase"/>
    <property type="match status" value="1"/>
</dbReference>
<sequence length="642" mass="70944">MKNTISSSRRLIYMLLLLVITASVTLSLVMEHTARNIRRNETPLLNRTIPQMRNLGDFESALLRYQLALDKRFTESITPGRFQLLESMGRGELDAGLLQLRSSLGDGPELAALRAGYLRIIALTPEFERQVGTDPVAARAVLIRMNEEVKALRMRIDALQQQVEDAIYANGTMANRAIGWITGLVHVFDVLALVTCLFMLYHVRARVRVEDELSHQARHDPLTGLAHRRSFEARLAALPDTPHVVVLGTIDRFSRIIGGFGHAFGDRVMVGLAERIRGAAERSGGEVFRLDGANFAILYRMNCGDAQFAEAMSGLRDEVRNPYDCEGHEIFTTLSLGAVSFPLHGANPDALLRNADAALQAARKAGGDRLEVYSQQLNAEAGERLDMESLLRHAVEREELELHYQPQQALQNGGLIGFEALVRWRRMGKLISPAEFIPLAEESGLIVAIGNWVLEQACRQISEWQAETGQRVVVAVNISPRQFAAPGFLAHLEDLLATSHVDPSCLELEITESVMVEDAESAIALLHRLRALGLKLAIDDFGTGYSSLAYLSRFPIHKLKIDQSFVRNMHAVSEQGTIVQATIGLGHSLGLTVIAEGVESETQRAMLSAWRCDEIQGYYYSRPLPAASALNFLEGSLQLQAA</sequence>
<keyword evidence="6" id="KW-1185">Reference proteome</keyword>
<dbReference type="RefSeq" id="WP_154372395.1">
    <property type="nucleotide sequence ID" value="NZ_WKJK01000001.1"/>
</dbReference>
<dbReference type="InterPro" id="IPR043128">
    <property type="entry name" value="Rev_trsase/Diguanyl_cyclase"/>
</dbReference>
<comment type="caution">
    <text evidence="5">The sequence shown here is derived from an EMBL/GenBank/DDBJ whole genome shotgun (WGS) entry which is preliminary data.</text>
</comment>
<dbReference type="InterPro" id="IPR050706">
    <property type="entry name" value="Cyclic-di-GMP_PDE-like"/>
</dbReference>
<evidence type="ECO:0000259" key="4">
    <source>
        <dbReference type="PROSITE" id="PS50887"/>
    </source>
</evidence>
<dbReference type="Gene3D" id="3.20.20.450">
    <property type="entry name" value="EAL domain"/>
    <property type="match status" value="1"/>
</dbReference>
<dbReference type="InterPro" id="IPR035919">
    <property type="entry name" value="EAL_sf"/>
</dbReference>
<dbReference type="PANTHER" id="PTHR33121:SF79">
    <property type="entry name" value="CYCLIC DI-GMP PHOSPHODIESTERASE PDED-RELATED"/>
    <property type="match status" value="1"/>
</dbReference>
<dbReference type="FunFam" id="3.20.20.450:FF:000001">
    <property type="entry name" value="Cyclic di-GMP phosphodiesterase yahA"/>
    <property type="match status" value="1"/>
</dbReference>
<dbReference type="CDD" id="cd01949">
    <property type="entry name" value="GGDEF"/>
    <property type="match status" value="1"/>
</dbReference>
<keyword evidence="2" id="KW-0472">Membrane</keyword>
<protein>
    <submittedName>
        <fullName evidence="5">EAL domain-containing protein</fullName>
    </submittedName>
</protein>
<dbReference type="EMBL" id="WKJK01000001">
    <property type="protein sequence ID" value="MRW88648.1"/>
    <property type="molecule type" value="Genomic_DNA"/>
</dbReference>
<dbReference type="InterPro" id="IPR001633">
    <property type="entry name" value="EAL_dom"/>
</dbReference>
<feature type="domain" description="GGDEF" evidence="4">
    <location>
        <begin position="241"/>
        <end position="375"/>
    </location>
</feature>
<dbReference type="GO" id="GO:0071111">
    <property type="term" value="F:cyclic-guanylate-specific phosphodiesterase activity"/>
    <property type="evidence" value="ECO:0007669"/>
    <property type="project" value="InterPro"/>
</dbReference>
<feature type="transmembrane region" description="Helical" evidence="2">
    <location>
        <begin position="12"/>
        <end position="30"/>
    </location>
</feature>
<feature type="domain" description="EAL" evidence="3">
    <location>
        <begin position="384"/>
        <end position="637"/>
    </location>
</feature>
<accession>A0A6I2KSH5</accession>
<organism evidence="5 6">
    <name type="scientific">Duganella guangzhouensis</name>
    <dbReference type="NCBI Taxonomy" id="2666084"/>
    <lineage>
        <taxon>Bacteria</taxon>
        <taxon>Pseudomonadati</taxon>
        <taxon>Pseudomonadota</taxon>
        <taxon>Betaproteobacteria</taxon>
        <taxon>Burkholderiales</taxon>
        <taxon>Oxalobacteraceae</taxon>
        <taxon>Telluria group</taxon>
        <taxon>Duganella</taxon>
    </lineage>
</organism>
<evidence type="ECO:0000313" key="6">
    <source>
        <dbReference type="Proteomes" id="UP000433309"/>
    </source>
</evidence>
<keyword evidence="1" id="KW-0175">Coiled coil</keyword>
<keyword evidence="2" id="KW-1133">Transmembrane helix</keyword>
<dbReference type="Pfam" id="PF00563">
    <property type="entry name" value="EAL"/>
    <property type="match status" value="1"/>
</dbReference>
<dbReference type="PROSITE" id="PS50883">
    <property type="entry name" value="EAL"/>
    <property type="match status" value="1"/>
</dbReference>
<dbReference type="AlphaFoldDB" id="A0A6I2KSH5"/>
<dbReference type="CDD" id="cd01948">
    <property type="entry name" value="EAL"/>
    <property type="match status" value="1"/>
</dbReference>
<dbReference type="InterPro" id="IPR029787">
    <property type="entry name" value="Nucleotide_cyclase"/>
</dbReference>
<feature type="coiled-coil region" evidence="1">
    <location>
        <begin position="142"/>
        <end position="169"/>
    </location>
</feature>
<dbReference type="SMART" id="SM00267">
    <property type="entry name" value="GGDEF"/>
    <property type="match status" value="1"/>
</dbReference>
<evidence type="ECO:0000259" key="3">
    <source>
        <dbReference type="PROSITE" id="PS50883"/>
    </source>
</evidence>
<evidence type="ECO:0000313" key="5">
    <source>
        <dbReference type="EMBL" id="MRW88648.1"/>
    </source>
</evidence>
<gene>
    <name evidence="5" type="ORF">GJ699_01455</name>
</gene>
<dbReference type="Pfam" id="PF00990">
    <property type="entry name" value="GGDEF"/>
    <property type="match status" value="1"/>
</dbReference>
<name>A0A6I2KSH5_9BURK</name>
<reference evidence="5 6" key="1">
    <citation type="submission" date="2019-11" db="EMBL/GenBank/DDBJ databases">
        <title>Novel species isolated from a subtropical stream in China.</title>
        <authorList>
            <person name="Lu H."/>
        </authorList>
    </citation>
    <scope>NUCLEOTIDE SEQUENCE [LARGE SCALE GENOMIC DNA]</scope>
    <source>
        <strain evidence="5 6">FT80W</strain>
    </source>
</reference>
<proteinExistence type="predicted"/>
<dbReference type="Proteomes" id="UP000433309">
    <property type="component" value="Unassembled WGS sequence"/>
</dbReference>
<keyword evidence="2" id="KW-0812">Transmembrane</keyword>
<dbReference type="PANTHER" id="PTHR33121">
    <property type="entry name" value="CYCLIC DI-GMP PHOSPHODIESTERASE PDEF"/>
    <property type="match status" value="1"/>
</dbReference>
<dbReference type="PROSITE" id="PS50887">
    <property type="entry name" value="GGDEF"/>
    <property type="match status" value="1"/>
</dbReference>
<dbReference type="NCBIfam" id="TIGR00254">
    <property type="entry name" value="GGDEF"/>
    <property type="match status" value="1"/>
</dbReference>
<dbReference type="InterPro" id="IPR000160">
    <property type="entry name" value="GGDEF_dom"/>
</dbReference>
<evidence type="ECO:0000256" key="2">
    <source>
        <dbReference type="SAM" id="Phobius"/>
    </source>
</evidence>
<evidence type="ECO:0000256" key="1">
    <source>
        <dbReference type="SAM" id="Coils"/>
    </source>
</evidence>